<dbReference type="EMBL" id="QZEW01000017">
    <property type="protein sequence ID" value="RJL19321.1"/>
    <property type="molecule type" value="Genomic_DNA"/>
</dbReference>
<evidence type="ECO:0000256" key="9">
    <source>
        <dbReference type="ARBA" id="ARBA00022989"/>
    </source>
</evidence>
<dbReference type="Pfam" id="PF02485">
    <property type="entry name" value="Branch"/>
    <property type="match status" value="1"/>
</dbReference>
<evidence type="ECO:0000256" key="5">
    <source>
        <dbReference type="ARBA" id="ARBA00022692"/>
    </source>
</evidence>
<evidence type="ECO:0000256" key="2">
    <source>
        <dbReference type="ARBA" id="ARBA00004648"/>
    </source>
</evidence>
<dbReference type="GO" id="GO:0016020">
    <property type="term" value="C:membrane"/>
    <property type="evidence" value="ECO:0007669"/>
    <property type="project" value="InterPro"/>
</dbReference>
<keyword evidence="3" id="KW-0328">Glycosyltransferase</keyword>
<keyword evidence="12" id="KW-1015">Disulfide bond</keyword>
<keyword evidence="4 16" id="KW-0808">Transferase</keyword>
<keyword evidence="10" id="KW-0333">Golgi apparatus</keyword>
<reference evidence="17" key="1">
    <citation type="submission" date="2018-09" db="EMBL/GenBank/DDBJ databases">
        <title>Paracoccus onubensis nov. sp. a moderate halophilic bacterium isolated from Gruta de las Maravillas (Aracena, Spain).</title>
        <authorList>
            <person name="Jurado V."/>
            <person name="Gutierrez-Patricio S."/>
            <person name="Gonzalez-Pimentel J.L."/>
            <person name="Miller A.Z."/>
            <person name="Laiz L."/>
            <person name="Saiz-Jimenez C."/>
        </authorList>
    </citation>
    <scope>NUCLEOTIDE SEQUENCE [LARGE SCALE GENOMIC DNA]</scope>
    <source>
        <strain evidence="17">DSM 26381</strain>
    </source>
</reference>
<keyword evidence="17" id="KW-1185">Reference proteome</keyword>
<evidence type="ECO:0000256" key="11">
    <source>
        <dbReference type="ARBA" id="ARBA00023136"/>
    </source>
</evidence>
<evidence type="ECO:0000256" key="8">
    <source>
        <dbReference type="ARBA" id="ARBA00022968"/>
    </source>
</evidence>
<evidence type="ECO:0000313" key="16">
    <source>
        <dbReference type="EMBL" id="RJL19321.1"/>
    </source>
</evidence>
<dbReference type="RefSeq" id="WP_119897156.1">
    <property type="nucleotide sequence ID" value="NZ_QNRC01000014.1"/>
</dbReference>
<keyword evidence="13" id="KW-0325">Glycoprotein</keyword>
<dbReference type="GO" id="GO:0050650">
    <property type="term" value="P:chondroitin sulfate proteoglycan biosynthetic process"/>
    <property type="evidence" value="ECO:0007669"/>
    <property type="project" value="TreeGrafter"/>
</dbReference>
<evidence type="ECO:0000256" key="6">
    <source>
        <dbReference type="ARBA" id="ARBA00022723"/>
    </source>
</evidence>
<evidence type="ECO:0000256" key="10">
    <source>
        <dbReference type="ARBA" id="ARBA00023034"/>
    </source>
</evidence>
<accession>A0A419AA05</accession>
<keyword evidence="6" id="KW-0479">Metal-binding</keyword>
<comment type="subcellular location">
    <subcellularLocation>
        <location evidence="2">Endoplasmic reticulum membrane</location>
        <topology evidence="2">Single-pass type II membrane protein</topology>
    </subcellularLocation>
    <subcellularLocation>
        <location evidence="1">Golgi apparatus membrane</location>
        <topology evidence="1">Single-pass type II membrane protein</topology>
    </subcellularLocation>
</comment>
<dbReference type="PANTHER" id="PTHR46025:SF3">
    <property type="entry name" value="XYLOSYLTRANSFERASE OXT"/>
    <property type="match status" value="1"/>
</dbReference>
<gene>
    <name evidence="16" type="ORF">D3P05_05375</name>
</gene>
<dbReference type="GO" id="GO:0046872">
    <property type="term" value="F:metal ion binding"/>
    <property type="evidence" value="ECO:0007669"/>
    <property type="project" value="UniProtKB-KW"/>
</dbReference>
<evidence type="ECO:0000256" key="14">
    <source>
        <dbReference type="ARBA" id="ARBA00042865"/>
    </source>
</evidence>
<dbReference type="GO" id="GO:0015012">
    <property type="term" value="P:heparan sulfate proteoglycan biosynthetic process"/>
    <property type="evidence" value="ECO:0007669"/>
    <property type="project" value="TreeGrafter"/>
</dbReference>
<keyword evidence="11" id="KW-0472">Membrane</keyword>
<evidence type="ECO:0000256" key="7">
    <source>
        <dbReference type="ARBA" id="ARBA00022824"/>
    </source>
</evidence>
<evidence type="ECO:0000313" key="17">
    <source>
        <dbReference type="Proteomes" id="UP000283587"/>
    </source>
</evidence>
<dbReference type="InterPro" id="IPR003406">
    <property type="entry name" value="Glyco_trans_14"/>
</dbReference>
<name>A0A419AA05_9RHOB</name>
<evidence type="ECO:0000256" key="1">
    <source>
        <dbReference type="ARBA" id="ARBA00004323"/>
    </source>
</evidence>
<keyword evidence="5" id="KW-0812">Transmembrane</keyword>
<evidence type="ECO:0000256" key="3">
    <source>
        <dbReference type="ARBA" id="ARBA00022676"/>
    </source>
</evidence>
<dbReference type="PANTHER" id="PTHR46025">
    <property type="entry name" value="XYLOSYLTRANSFERASE OXT"/>
    <property type="match status" value="1"/>
</dbReference>
<dbReference type="Proteomes" id="UP000283587">
    <property type="component" value="Unassembled WGS sequence"/>
</dbReference>
<organism evidence="16 17">
    <name type="scientific">Paracoccus siganidrum</name>
    <dbReference type="NCBI Taxonomy" id="1276757"/>
    <lineage>
        <taxon>Bacteria</taxon>
        <taxon>Pseudomonadati</taxon>
        <taxon>Pseudomonadota</taxon>
        <taxon>Alphaproteobacteria</taxon>
        <taxon>Rhodobacterales</taxon>
        <taxon>Paracoccaceae</taxon>
        <taxon>Paracoccus</taxon>
    </lineage>
</organism>
<sequence>MSSADEGAEQIRLGVVLLCHADLVMAARMARIWLDGGARVAIHVDAKTPQAELDAMQQALADCEGVLYSPRHRCDWGRFSLVQATQDAAEMLLAAHPDLTHVYLASGACLPLRDISELTAWLARDPQRDHIESVSAHDVGWTVGGLNEERFSLYFPFDWRRQRKLFDRFVDLQRRLRIRRRMPRGLSPHLGAQWWCLTAATLRAILDDPRRAEFDRFFRSVWIPDESYFQTLVRRHSVRIESRSLTLAKFDHKGRPYQLYDDHIRMLEDSRCFVARKVWPGSSRLLTHFPRPASDQARTLPPDPVRIERLINRTVRRRIYGRPGLLMQSRFPRKDAENGKTSAPYAVFQGLTDLYPDFESWLARHVSGDVHGHLFGPEEVEFAGRVRVGPGAISSSAIVRDHDPQGFLTALIRISPKMQVFQFGPRDNQALNWFMATDPNAHIFVVTGAWMLPLLHSGMPFDDVRRVAATLQRSELHQLDILNSIWVKARVHVWDMTDFLARPQALLDNAFWQIDPDAELVRDLPPMRDMAGLDQLLRRLRNAGLRPLLTGDLSGLAPVPDGAAPQSERNGPR</sequence>
<keyword evidence="7" id="KW-0256">Endoplasmic reticulum</keyword>
<comment type="caution">
    <text evidence="16">The sequence shown here is derived from an EMBL/GenBank/DDBJ whole genome shotgun (WGS) entry which is preliminary data.</text>
</comment>
<keyword evidence="9" id="KW-1133">Transmembrane helix</keyword>
<dbReference type="Pfam" id="PF19349">
    <property type="entry name" value="DUF5927"/>
    <property type="match status" value="1"/>
</dbReference>
<keyword evidence="8" id="KW-0735">Signal-anchor</keyword>
<dbReference type="GO" id="GO:0030158">
    <property type="term" value="F:protein xylosyltransferase activity"/>
    <property type="evidence" value="ECO:0007669"/>
    <property type="project" value="InterPro"/>
</dbReference>
<dbReference type="InterPro" id="IPR045971">
    <property type="entry name" value="DUF5927"/>
</dbReference>
<feature type="domain" description="DUF5927" evidence="15">
    <location>
        <begin position="276"/>
        <end position="554"/>
    </location>
</feature>
<evidence type="ECO:0000259" key="15">
    <source>
        <dbReference type="Pfam" id="PF19349"/>
    </source>
</evidence>
<dbReference type="InterPro" id="IPR043538">
    <property type="entry name" value="XYLT"/>
</dbReference>
<proteinExistence type="predicted"/>
<evidence type="ECO:0000256" key="13">
    <source>
        <dbReference type="ARBA" id="ARBA00023180"/>
    </source>
</evidence>
<evidence type="ECO:0000256" key="12">
    <source>
        <dbReference type="ARBA" id="ARBA00023157"/>
    </source>
</evidence>
<dbReference type="AlphaFoldDB" id="A0A419AA05"/>
<dbReference type="OrthoDB" id="7943907at2"/>
<protein>
    <recommendedName>
        <fullName evidence="14">Peptide O-xylosyltransferase</fullName>
    </recommendedName>
</protein>
<evidence type="ECO:0000256" key="4">
    <source>
        <dbReference type="ARBA" id="ARBA00022679"/>
    </source>
</evidence>